<evidence type="ECO:0000256" key="4">
    <source>
        <dbReference type="ARBA" id="ARBA00023136"/>
    </source>
</evidence>
<organism evidence="7 8">
    <name type="scientific">Tsukamurella pseudospumae</name>
    <dbReference type="NCBI Taxonomy" id="239498"/>
    <lineage>
        <taxon>Bacteria</taxon>
        <taxon>Bacillati</taxon>
        <taxon>Actinomycetota</taxon>
        <taxon>Actinomycetes</taxon>
        <taxon>Mycobacteriales</taxon>
        <taxon>Tsukamurellaceae</taxon>
        <taxon>Tsukamurella</taxon>
    </lineage>
</organism>
<feature type="transmembrane region" description="Helical" evidence="5">
    <location>
        <begin position="55"/>
        <end position="72"/>
    </location>
</feature>
<feature type="transmembrane region" description="Helical" evidence="5">
    <location>
        <begin position="16"/>
        <end position="35"/>
    </location>
</feature>
<dbReference type="PROSITE" id="PS00216">
    <property type="entry name" value="SUGAR_TRANSPORT_1"/>
    <property type="match status" value="1"/>
</dbReference>
<feature type="transmembrane region" description="Helical" evidence="5">
    <location>
        <begin position="374"/>
        <end position="395"/>
    </location>
</feature>
<protein>
    <submittedName>
        <fullName evidence="7">MFS transporter</fullName>
    </submittedName>
</protein>
<keyword evidence="2 5" id="KW-0812">Transmembrane</keyword>
<feature type="transmembrane region" description="Helical" evidence="5">
    <location>
        <begin position="345"/>
        <end position="368"/>
    </location>
</feature>
<evidence type="ECO:0000313" key="8">
    <source>
        <dbReference type="Proteomes" id="UP000070258"/>
    </source>
</evidence>
<evidence type="ECO:0000256" key="2">
    <source>
        <dbReference type="ARBA" id="ARBA00022692"/>
    </source>
</evidence>
<name>A0A138AVI9_9ACTN</name>
<feature type="transmembrane region" description="Helical" evidence="5">
    <location>
        <begin position="222"/>
        <end position="239"/>
    </location>
</feature>
<feature type="transmembrane region" description="Helical" evidence="5">
    <location>
        <begin position="144"/>
        <end position="167"/>
    </location>
</feature>
<dbReference type="PROSITE" id="PS50850">
    <property type="entry name" value="MFS"/>
    <property type="match status" value="1"/>
</dbReference>
<dbReference type="OrthoDB" id="9787026at2"/>
<feature type="transmembrane region" description="Helical" evidence="5">
    <location>
        <begin position="110"/>
        <end position="132"/>
    </location>
</feature>
<feature type="transmembrane region" description="Helical" evidence="5">
    <location>
        <begin position="309"/>
        <end position="333"/>
    </location>
</feature>
<feature type="transmembrane region" description="Helical" evidence="5">
    <location>
        <begin position="259"/>
        <end position="279"/>
    </location>
</feature>
<keyword evidence="4 5" id="KW-0472">Membrane</keyword>
<dbReference type="SUPFAM" id="SSF103473">
    <property type="entry name" value="MFS general substrate transporter"/>
    <property type="match status" value="1"/>
</dbReference>
<evidence type="ECO:0000256" key="5">
    <source>
        <dbReference type="SAM" id="Phobius"/>
    </source>
</evidence>
<comment type="caution">
    <text evidence="7">The sequence shown here is derived from an EMBL/GenBank/DDBJ whole genome shotgun (WGS) entry which is preliminary data.</text>
</comment>
<evidence type="ECO:0000313" key="7">
    <source>
        <dbReference type="EMBL" id="KXP14468.1"/>
    </source>
</evidence>
<feature type="domain" description="Major facilitator superfamily (MFS) profile" evidence="6">
    <location>
        <begin position="19"/>
        <end position="399"/>
    </location>
</feature>
<dbReference type="AlphaFoldDB" id="A0A138AVI9"/>
<gene>
    <name evidence="7" type="ORF">AXK60_00715</name>
</gene>
<dbReference type="RefSeq" id="WP_068569083.1">
    <property type="nucleotide sequence ID" value="NZ_LSRF01000001.1"/>
</dbReference>
<sequence length="409" mass="40894">MTENLLPAPGPHRGRIAAVVIVCWLFVVFDGYDLIVYGNVIASLQREWGIGPGEAGTIGSVGLAGMLVGALVAGRLSDAVGRRWAVLGTVVVLSVFTGLCALADGPIVFAALRFCAGLGLGGLVPTSNAMVAEIVPARWRPAAATLNMSGVPLGGCVAAVAGLWIIPEWGWRPMFAIAVLPALVLVPVAVLVLPSDADGRGKNTARAGFGAILRGEWRTPSLLFAAATVATLLAWYGLGTWLPKLMQEAGTDLGGSLRFALALNLGAVLGSLGTAWAGMRFGAVRSGAVAALLAGAGLLALLASPPPAVTVALLVVAGVGTHGTQCLVIAAIATAYPAALRGTALGWALGVGRIGAVAAPQLAGWLLGAGGGPASSFVLFAGAALITALVLGALARRPVGVVGMAPIVV</sequence>
<dbReference type="Pfam" id="PF07690">
    <property type="entry name" value="MFS_1"/>
    <property type="match status" value="1"/>
</dbReference>
<dbReference type="GO" id="GO:0046943">
    <property type="term" value="F:carboxylic acid transmembrane transporter activity"/>
    <property type="evidence" value="ECO:0007669"/>
    <property type="project" value="TreeGrafter"/>
</dbReference>
<dbReference type="InterPro" id="IPR011701">
    <property type="entry name" value="MFS"/>
</dbReference>
<dbReference type="InterPro" id="IPR036259">
    <property type="entry name" value="MFS_trans_sf"/>
</dbReference>
<dbReference type="InterPro" id="IPR005829">
    <property type="entry name" value="Sugar_transporter_CS"/>
</dbReference>
<dbReference type="Proteomes" id="UP000070258">
    <property type="component" value="Unassembled WGS sequence"/>
</dbReference>
<proteinExistence type="predicted"/>
<evidence type="ECO:0000259" key="6">
    <source>
        <dbReference type="PROSITE" id="PS50850"/>
    </source>
</evidence>
<dbReference type="EMBL" id="LSRF01000001">
    <property type="protein sequence ID" value="KXP14468.1"/>
    <property type="molecule type" value="Genomic_DNA"/>
</dbReference>
<evidence type="ECO:0000256" key="3">
    <source>
        <dbReference type="ARBA" id="ARBA00022989"/>
    </source>
</evidence>
<dbReference type="InterPro" id="IPR020846">
    <property type="entry name" value="MFS_dom"/>
</dbReference>
<evidence type="ECO:0000256" key="1">
    <source>
        <dbReference type="ARBA" id="ARBA00004651"/>
    </source>
</evidence>
<dbReference type="Gene3D" id="1.20.1250.20">
    <property type="entry name" value="MFS general substrate transporter like domains"/>
    <property type="match status" value="2"/>
</dbReference>
<reference evidence="8" key="1">
    <citation type="submission" date="2016-02" db="EMBL/GenBank/DDBJ databases">
        <authorList>
            <person name="Wen L."/>
            <person name="He K."/>
            <person name="Yang H."/>
        </authorList>
    </citation>
    <scope>NUCLEOTIDE SEQUENCE [LARGE SCALE GENOMIC DNA]</scope>
    <source>
        <strain evidence="8">JCM 15929</strain>
    </source>
</reference>
<accession>A0A138AVI9</accession>
<dbReference type="PANTHER" id="PTHR23508:SF10">
    <property type="entry name" value="CARBOXYLIC ACID TRANSPORTER PROTEIN HOMOLOG"/>
    <property type="match status" value="1"/>
</dbReference>
<dbReference type="STRING" id="239498.AXK60_00715"/>
<comment type="subcellular location">
    <subcellularLocation>
        <location evidence="1">Cell membrane</location>
        <topology evidence="1">Multi-pass membrane protein</topology>
    </subcellularLocation>
</comment>
<feature type="transmembrane region" description="Helical" evidence="5">
    <location>
        <begin position="173"/>
        <end position="193"/>
    </location>
</feature>
<feature type="transmembrane region" description="Helical" evidence="5">
    <location>
        <begin position="286"/>
        <end position="303"/>
    </location>
</feature>
<dbReference type="GO" id="GO:0005886">
    <property type="term" value="C:plasma membrane"/>
    <property type="evidence" value="ECO:0007669"/>
    <property type="project" value="UniProtKB-SubCell"/>
</dbReference>
<feature type="transmembrane region" description="Helical" evidence="5">
    <location>
        <begin position="84"/>
        <end position="104"/>
    </location>
</feature>
<keyword evidence="3 5" id="KW-1133">Transmembrane helix</keyword>
<dbReference type="PANTHER" id="PTHR23508">
    <property type="entry name" value="CARBOXYLIC ACID TRANSPORTER PROTEIN HOMOLOG"/>
    <property type="match status" value="1"/>
</dbReference>